<accession>A0A7H9BPM5</accession>
<keyword evidence="3" id="KW-1185">Reference proteome</keyword>
<dbReference type="AlphaFoldDB" id="A0A7H9BPM5"/>
<evidence type="ECO:0000313" key="3">
    <source>
        <dbReference type="Proteomes" id="UP000509597"/>
    </source>
</evidence>
<dbReference type="EMBL" id="CP058627">
    <property type="protein sequence ID" value="QLG89304.1"/>
    <property type="molecule type" value="Genomic_DNA"/>
</dbReference>
<name>A0A7H9BPM5_9NEIS</name>
<gene>
    <name evidence="2" type="ORF">HQ393_14200</name>
</gene>
<sequence length="320" mass="35901">MFATLKNLFQKNPPQPSADPELVDLLVEIASPSIKLARKYQERLSPYVYWAEGHAAQFTAQWPQPVTLSVENWRHDRLLQLLFATPSRMGELIGENPLLHQWFGNNPFVDTACLVFTADVKQKMRYGMVEEGGQIRQDVPQQVLQFAGYRVGKPAESASALINAGPRRILEIVAAQANINIERLEAEKAALDSELLNARTMLRMAQANTPEYTHQQSRINTLTEQLQALNISRGPDQLCELLITELAATPDILTLEKESFMVDSMGIIGSNMGDEQSVEISEIVLQSQDPIRKLLMIFEVPRSLLQTPSKPTTFTGEARF</sequence>
<dbReference type="KEGG" id="chiz:HQ393_14200"/>
<reference evidence="2 3" key="1">
    <citation type="submission" date="2020-07" db="EMBL/GenBank/DDBJ databases">
        <title>Complete genome sequence of Chitinibacter sp. 2T18.</title>
        <authorList>
            <person name="Bae J.-W."/>
            <person name="Choi J.-W."/>
        </authorList>
    </citation>
    <scope>NUCLEOTIDE SEQUENCE [LARGE SCALE GENOMIC DNA]</scope>
    <source>
        <strain evidence="2 3">2T18</strain>
    </source>
</reference>
<evidence type="ECO:0000313" key="2">
    <source>
        <dbReference type="EMBL" id="QLG89304.1"/>
    </source>
</evidence>
<dbReference type="RefSeq" id="WP_179355823.1">
    <property type="nucleotide sequence ID" value="NZ_CP058627.1"/>
</dbReference>
<dbReference type="Proteomes" id="UP000509597">
    <property type="component" value="Chromosome"/>
</dbReference>
<protein>
    <submittedName>
        <fullName evidence="2">Uncharacterized protein</fullName>
    </submittedName>
</protein>
<feature type="coiled-coil region" evidence="1">
    <location>
        <begin position="167"/>
        <end position="201"/>
    </location>
</feature>
<keyword evidence="1" id="KW-0175">Coiled coil</keyword>
<organism evidence="2 3">
    <name type="scientific">Chitinibacter bivalviorum</name>
    <dbReference type="NCBI Taxonomy" id="2739434"/>
    <lineage>
        <taxon>Bacteria</taxon>
        <taxon>Pseudomonadati</taxon>
        <taxon>Pseudomonadota</taxon>
        <taxon>Betaproteobacteria</taxon>
        <taxon>Neisseriales</taxon>
        <taxon>Chitinibacteraceae</taxon>
        <taxon>Chitinibacter</taxon>
    </lineage>
</organism>
<proteinExistence type="predicted"/>
<evidence type="ECO:0000256" key="1">
    <source>
        <dbReference type="SAM" id="Coils"/>
    </source>
</evidence>